<reference evidence="2" key="1">
    <citation type="submission" date="2023-10" db="EMBL/GenBank/DDBJ databases">
        <authorList>
            <person name="Chen Y."/>
            <person name="Shah S."/>
            <person name="Dougan E. K."/>
            <person name="Thang M."/>
            <person name="Chan C."/>
        </authorList>
    </citation>
    <scope>NUCLEOTIDE SEQUENCE [LARGE SCALE GENOMIC DNA]</scope>
</reference>
<keyword evidence="3" id="KW-1185">Reference proteome</keyword>
<feature type="region of interest" description="Disordered" evidence="1">
    <location>
        <begin position="1"/>
        <end position="51"/>
    </location>
</feature>
<accession>A0ABN9X9W4</accession>
<evidence type="ECO:0000256" key="1">
    <source>
        <dbReference type="SAM" id="MobiDB-lite"/>
    </source>
</evidence>
<evidence type="ECO:0000313" key="2">
    <source>
        <dbReference type="EMBL" id="CAK0896310.1"/>
    </source>
</evidence>
<feature type="compositionally biased region" description="Polar residues" evidence="1">
    <location>
        <begin position="42"/>
        <end position="51"/>
    </location>
</feature>
<dbReference type="Proteomes" id="UP001189429">
    <property type="component" value="Unassembled WGS sequence"/>
</dbReference>
<feature type="compositionally biased region" description="Basic residues" evidence="1">
    <location>
        <begin position="9"/>
        <end position="29"/>
    </location>
</feature>
<evidence type="ECO:0008006" key="4">
    <source>
        <dbReference type="Google" id="ProtNLM"/>
    </source>
</evidence>
<sequence length="426" mass="46642">MAKTCMNQRKPKRGTLRLTKRAAQKKPVQRKPAAAGVKYTPDAQNTSASEPRYNRQTLDAVLLDMVDFTPKQLILKLRKMGFLPDVHHCMKCGSKTWKTADKACAPVLGGGEHEWRCTKKACRFKQHVLTQSPLFSAGRGPSSTPLRKQVVVLHGIAWNVKPHVIRAQTGLTANRIETVQASWRNLLKDFVIHVQRKLKAGGNGVIVEADEAVLRKESIDDSSVKWAGVVGVKARGQRQSLALVQTTATSKRRAAKGRAAPMKRPAAAAKKPAAVIRRPSAATRKPAGRLGWACPPPLDNETWGEVASNHFAKESILSTDGALAYKAVDVGEKAKIAVNHSSKNGGPYFTKETEVDGKGVVAGTQSLDSIWGHLKKKLVGINANKPQAIARALREGQWCHWIGVEDRFKAMGDVIKFCRDNKIFKA</sequence>
<name>A0ABN9X9W4_9DINO</name>
<gene>
    <name evidence="2" type="ORF">PCOR1329_LOCUS74810</name>
</gene>
<comment type="caution">
    <text evidence="2">The sequence shown here is derived from an EMBL/GenBank/DDBJ whole genome shotgun (WGS) entry which is preliminary data.</text>
</comment>
<organism evidence="2 3">
    <name type="scientific">Prorocentrum cordatum</name>
    <dbReference type="NCBI Taxonomy" id="2364126"/>
    <lineage>
        <taxon>Eukaryota</taxon>
        <taxon>Sar</taxon>
        <taxon>Alveolata</taxon>
        <taxon>Dinophyceae</taxon>
        <taxon>Prorocentrales</taxon>
        <taxon>Prorocentraceae</taxon>
        <taxon>Prorocentrum</taxon>
    </lineage>
</organism>
<dbReference type="EMBL" id="CAUYUJ010020170">
    <property type="protein sequence ID" value="CAK0896310.1"/>
    <property type="molecule type" value="Genomic_DNA"/>
</dbReference>
<feature type="region of interest" description="Disordered" evidence="1">
    <location>
        <begin position="252"/>
        <end position="273"/>
    </location>
</feature>
<proteinExistence type="predicted"/>
<feature type="compositionally biased region" description="Low complexity" evidence="1">
    <location>
        <begin position="257"/>
        <end position="273"/>
    </location>
</feature>
<evidence type="ECO:0000313" key="3">
    <source>
        <dbReference type="Proteomes" id="UP001189429"/>
    </source>
</evidence>
<protein>
    <recommendedName>
        <fullName evidence="4">ISXO2-like transposase domain-containing protein</fullName>
    </recommendedName>
</protein>